<feature type="region of interest" description="Disordered" evidence="3">
    <location>
        <begin position="208"/>
        <end position="247"/>
    </location>
</feature>
<evidence type="ECO:0000313" key="5">
    <source>
        <dbReference type="Proteomes" id="UP000239649"/>
    </source>
</evidence>
<dbReference type="PANTHER" id="PTHR46527:SF1">
    <property type="entry name" value="NUCLEOPORIN NUP42"/>
    <property type="match status" value="1"/>
</dbReference>
<dbReference type="STRING" id="554055.A0A2P6V9P1"/>
<dbReference type="EMBL" id="LHPF02000018">
    <property type="protein sequence ID" value="PSC70804.1"/>
    <property type="molecule type" value="Genomic_DNA"/>
</dbReference>
<feature type="compositionally biased region" description="Gly residues" evidence="3">
    <location>
        <begin position="411"/>
        <end position="421"/>
    </location>
</feature>
<dbReference type="OrthoDB" id="548708at2759"/>
<dbReference type="PANTHER" id="PTHR46527">
    <property type="entry name" value="NUCLEOPORIN-LIKE PROTEIN 2"/>
    <property type="match status" value="1"/>
</dbReference>
<sequence>MFLPLHCRAAAAAAVGGVAVVAATVEVATSSRAVAVVISSSSKAAVAASSSSRAAEVVVEAAAAGGAVAGNKESLPWRDVACADLQDERPRWVLTCYANEREGPNDLSDDISPEEVRWANMRAAAAGVPAAQLAAELQAAAAARVQCFQQLMRAPRPPTKGGPSIQPPTAGITGLDWVTCGGAAPAAAGGLGAGGAFGQPAAAPSGFGQPAAGGFGQPASGGFGQAAGQPAAGGFGQPSAGGFGQPASGGFGQAAAVGFGQQTAAQPVASSFGQPAATAAGGFGQPAAPAAGGFGQPAASGFGQGAAAAAGAGGFGGAFDATMQWLGGPADAPMDLDSLQSYFQAAPGGLQDPLLQQAPYRAALPQGLPGGYAAAPPTANLFSSIALPDAGMGMGGGRSGGRSAPDSGDSSGEGGPGGAGGKKSADQRAAAVQEKNRRAQKRFRERQKAKMKDMGEQLEDMSGELSKLRVENNSLKNRNTILEKVLALRDEHIRLLQDEQQVFDLGNHYLQSSSQKLLTGGPSAAGAMALGTTAGPLTSTEIKAVKGMPSEVVIGRWKETVRELGNILVQIEGCPDTSDARHQAAMAALCQVLDSAGQLCMHTAVLHPTNMQKLIAATLDDGRSGVTAEDRQRWSAVTQSLQLSHDQRAQIVSLRGIFLRRMSKVMEERRSILAKLQMVNIPDRMMALQSVISETLKVNECTAELKANLQEEHLAGMEFIGTVFKTILSPLQKARVIVQSYPFYPDVYQIATVLALEKEGPAALQSLEGPADAALGHFITIPTAYKR</sequence>
<gene>
    <name evidence="4" type="ORF">C2E20_5940</name>
</gene>
<reference evidence="4 5" key="1">
    <citation type="journal article" date="2018" name="Plant J.">
        <title>Genome sequences of Chlorella sorokiniana UTEX 1602 and Micractinium conductrix SAG 241.80: implications to maltose excretion by a green alga.</title>
        <authorList>
            <person name="Arriola M.B."/>
            <person name="Velmurugan N."/>
            <person name="Zhang Y."/>
            <person name="Plunkett M.H."/>
            <person name="Hondzo H."/>
            <person name="Barney B.M."/>
        </authorList>
    </citation>
    <scope>NUCLEOTIDE SEQUENCE [LARGE SCALE GENOMIC DNA]</scope>
    <source>
        <strain evidence="4 5">SAG 241.80</strain>
    </source>
</reference>
<accession>A0A2P6V9P1</accession>
<dbReference type="Proteomes" id="UP000239649">
    <property type="component" value="Unassembled WGS sequence"/>
</dbReference>
<name>A0A2P6V9P1_9CHLO</name>
<keyword evidence="5" id="KW-1185">Reference proteome</keyword>
<comment type="subcellular location">
    <subcellularLocation>
        <location evidence="1">Nucleus</location>
    </subcellularLocation>
</comment>
<feature type="compositionally biased region" description="Low complexity" evidence="3">
    <location>
        <begin position="401"/>
        <end position="410"/>
    </location>
</feature>
<proteinExistence type="predicted"/>
<comment type="caution">
    <text evidence="4">The sequence shown here is derived from an EMBL/GenBank/DDBJ whole genome shotgun (WGS) entry which is preliminary data.</text>
</comment>
<organism evidence="4 5">
    <name type="scientific">Micractinium conductrix</name>
    <dbReference type="NCBI Taxonomy" id="554055"/>
    <lineage>
        <taxon>Eukaryota</taxon>
        <taxon>Viridiplantae</taxon>
        <taxon>Chlorophyta</taxon>
        <taxon>core chlorophytes</taxon>
        <taxon>Trebouxiophyceae</taxon>
        <taxon>Chlorellales</taxon>
        <taxon>Chlorellaceae</taxon>
        <taxon>Chlorella clade</taxon>
        <taxon>Micractinium</taxon>
    </lineage>
</organism>
<dbReference type="GO" id="GO:0003700">
    <property type="term" value="F:DNA-binding transcription factor activity"/>
    <property type="evidence" value="ECO:0007669"/>
    <property type="project" value="InterPro"/>
</dbReference>
<dbReference type="InterPro" id="IPR051767">
    <property type="entry name" value="Nucleoporin_NUP42"/>
</dbReference>
<evidence type="ECO:0000256" key="2">
    <source>
        <dbReference type="ARBA" id="ARBA00023242"/>
    </source>
</evidence>
<dbReference type="SUPFAM" id="SSF57959">
    <property type="entry name" value="Leucine zipper domain"/>
    <property type="match status" value="1"/>
</dbReference>
<evidence type="ECO:0000313" key="4">
    <source>
        <dbReference type="EMBL" id="PSC70804.1"/>
    </source>
</evidence>
<keyword evidence="2" id="KW-0539">Nucleus</keyword>
<evidence type="ECO:0000256" key="1">
    <source>
        <dbReference type="ARBA" id="ARBA00004123"/>
    </source>
</evidence>
<dbReference type="AlphaFoldDB" id="A0A2P6V9P1"/>
<evidence type="ECO:0000256" key="3">
    <source>
        <dbReference type="SAM" id="MobiDB-lite"/>
    </source>
</evidence>
<protein>
    <submittedName>
        <fullName evidence="4">Zinc finger CCCH domain-containing</fullName>
    </submittedName>
</protein>
<feature type="compositionally biased region" description="Basic and acidic residues" evidence="3">
    <location>
        <begin position="446"/>
        <end position="455"/>
    </location>
</feature>
<feature type="compositionally biased region" description="Gly residues" evidence="3">
    <location>
        <begin position="211"/>
        <end position="247"/>
    </location>
</feature>
<dbReference type="CDD" id="cd14686">
    <property type="entry name" value="bZIP"/>
    <property type="match status" value="1"/>
</dbReference>
<dbReference type="GO" id="GO:0005634">
    <property type="term" value="C:nucleus"/>
    <property type="evidence" value="ECO:0007669"/>
    <property type="project" value="UniProtKB-SubCell"/>
</dbReference>
<dbReference type="InterPro" id="IPR046347">
    <property type="entry name" value="bZIP_sf"/>
</dbReference>
<dbReference type="Gene3D" id="1.20.5.170">
    <property type="match status" value="1"/>
</dbReference>
<feature type="region of interest" description="Disordered" evidence="3">
    <location>
        <begin position="393"/>
        <end position="456"/>
    </location>
</feature>